<dbReference type="EMBL" id="JFBX01000030">
    <property type="protein sequence ID" value="KXH53014.1"/>
    <property type="molecule type" value="Genomic_DNA"/>
</dbReference>
<evidence type="ECO:0000313" key="3">
    <source>
        <dbReference type="Proteomes" id="UP000070328"/>
    </source>
</evidence>
<protein>
    <submittedName>
        <fullName evidence="2">Uncharacterized protein</fullName>
    </submittedName>
</protein>
<dbReference type="AlphaFoldDB" id="A0A135TXZ0"/>
<proteinExistence type="predicted"/>
<feature type="compositionally biased region" description="Polar residues" evidence="1">
    <location>
        <begin position="7"/>
        <end position="16"/>
    </location>
</feature>
<evidence type="ECO:0000256" key="1">
    <source>
        <dbReference type="SAM" id="MobiDB-lite"/>
    </source>
</evidence>
<evidence type="ECO:0000313" key="2">
    <source>
        <dbReference type="EMBL" id="KXH53014.1"/>
    </source>
</evidence>
<feature type="region of interest" description="Disordered" evidence="1">
    <location>
        <begin position="215"/>
        <end position="286"/>
    </location>
</feature>
<comment type="caution">
    <text evidence="2">The sequence shown here is derived from an EMBL/GenBank/DDBJ whole genome shotgun (WGS) entry which is preliminary data.</text>
</comment>
<gene>
    <name evidence="2" type="ORF">CSIM01_10952</name>
</gene>
<keyword evidence="3" id="KW-1185">Reference proteome</keyword>
<dbReference type="Proteomes" id="UP000070328">
    <property type="component" value="Unassembled WGS sequence"/>
</dbReference>
<name>A0A135TXZ0_9PEZI</name>
<feature type="region of interest" description="Disordered" evidence="1">
    <location>
        <begin position="1"/>
        <end position="21"/>
    </location>
</feature>
<reference evidence="2 3" key="1">
    <citation type="submission" date="2014-02" db="EMBL/GenBank/DDBJ databases">
        <title>The genome sequence of Colletotrichum simmondsii CBS122122.</title>
        <authorList>
            <person name="Baroncelli R."/>
            <person name="Thon M.R."/>
        </authorList>
    </citation>
    <scope>NUCLEOTIDE SEQUENCE [LARGE SCALE GENOMIC DNA]</scope>
    <source>
        <strain evidence="2 3">CBS122122</strain>
    </source>
</reference>
<sequence length="286" mass="31160">MAFNGSRGINATNNNDDQQRLDSVLAPYRKNRKLLRVKNLPFAETRDRVEAFLKSKLTSSESASFNWPPSGRLRVTMELCSSPSESATTVGPRELIVQLDRGRILAIPAAARDRLRNPDAANSTTERPEQQVPLPVSSPGPTAGVPYVSRTTQRYDFDTARRAFDYIESGLAAPTDAERMRLSQEFFTNEMKIRSERYGHDGGLASEISGAVVSPAPPLSSPAPARKADEISSSAAPTVLTLNPRPANPTGTSSRTEFQIWKAFVGASSDSDDDDENNVGARLGYD</sequence>
<organism evidence="2 3">
    <name type="scientific">Colletotrichum simmondsii</name>
    <dbReference type="NCBI Taxonomy" id="703756"/>
    <lineage>
        <taxon>Eukaryota</taxon>
        <taxon>Fungi</taxon>
        <taxon>Dikarya</taxon>
        <taxon>Ascomycota</taxon>
        <taxon>Pezizomycotina</taxon>
        <taxon>Sordariomycetes</taxon>
        <taxon>Hypocreomycetidae</taxon>
        <taxon>Glomerellales</taxon>
        <taxon>Glomerellaceae</taxon>
        <taxon>Colletotrichum</taxon>
        <taxon>Colletotrichum acutatum species complex</taxon>
    </lineage>
</organism>
<feature type="region of interest" description="Disordered" evidence="1">
    <location>
        <begin position="115"/>
        <end position="147"/>
    </location>
</feature>
<accession>A0A135TXZ0</accession>
<dbReference type="OrthoDB" id="5239162at2759"/>